<organism evidence="2 3">
    <name type="scientific">Ananas comosus</name>
    <name type="common">Pineapple</name>
    <name type="synonym">Ananas ananas</name>
    <dbReference type="NCBI Taxonomy" id="4615"/>
    <lineage>
        <taxon>Eukaryota</taxon>
        <taxon>Viridiplantae</taxon>
        <taxon>Streptophyta</taxon>
        <taxon>Embryophyta</taxon>
        <taxon>Tracheophyta</taxon>
        <taxon>Spermatophyta</taxon>
        <taxon>Magnoliopsida</taxon>
        <taxon>Liliopsida</taxon>
        <taxon>Poales</taxon>
        <taxon>Bromeliaceae</taxon>
        <taxon>Bromelioideae</taxon>
        <taxon>Ananas</taxon>
    </lineage>
</organism>
<dbReference type="GeneID" id="109722455"/>
<name>A0A6P5GDM7_ANACO</name>
<sequence length="117" mass="13224">MQIFSSSSSSSSSSSLFATMSGASSTQRSRRGYRRLLSQQFSFNWSEKSSDEKKATASKTKRLSNSKDTKISHPVMKILEAQSKKAVSKPEFLRYLEYVREAGTWDANSESPTIYFR</sequence>
<evidence type="ECO:0000313" key="3">
    <source>
        <dbReference type="RefSeq" id="XP_020106109.1"/>
    </source>
</evidence>
<accession>A0A6P5GDM7</accession>
<reference evidence="3" key="2">
    <citation type="submission" date="2025-08" db="UniProtKB">
        <authorList>
            <consortium name="RefSeq"/>
        </authorList>
    </citation>
    <scope>IDENTIFICATION</scope>
    <source>
        <tissue evidence="3">Leaf</tissue>
    </source>
</reference>
<protein>
    <submittedName>
        <fullName evidence="3">Uncharacterized protein LOC109722455</fullName>
    </submittedName>
</protein>
<dbReference type="PANTHER" id="PTHR35291:SF3">
    <property type="entry name" value="PROTEIN SHROOM-LIKE"/>
    <property type="match status" value="1"/>
</dbReference>
<dbReference type="AlphaFoldDB" id="A0A6P5GDM7"/>
<gene>
    <name evidence="3" type="primary">LOC109722455</name>
</gene>
<evidence type="ECO:0000313" key="2">
    <source>
        <dbReference type="Proteomes" id="UP000515123"/>
    </source>
</evidence>
<reference evidence="2" key="1">
    <citation type="journal article" date="2015" name="Nat. Genet.">
        <title>The pineapple genome and the evolution of CAM photosynthesis.</title>
        <authorList>
            <person name="Ming R."/>
            <person name="VanBuren R."/>
            <person name="Wai C.M."/>
            <person name="Tang H."/>
            <person name="Schatz M.C."/>
            <person name="Bowers J.E."/>
            <person name="Lyons E."/>
            <person name="Wang M.L."/>
            <person name="Chen J."/>
            <person name="Biggers E."/>
            <person name="Zhang J."/>
            <person name="Huang L."/>
            <person name="Zhang L."/>
            <person name="Miao W."/>
            <person name="Zhang J."/>
            <person name="Ye Z."/>
            <person name="Miao C."/>
            <person name="Lin Z."/>
            <person name="Wang H."/>
            <person name="Zhou H."/>
            <person name="Yim W.C."/>
            <person name="Priest H.D."/>
            <person name="Zheng C."/>
            <person name="Woodhouse M."/>
            <person name="Edger P.P."/>
            <person name="Guyot R."/>
            <person name="Guo H.B."/>
            <person name="Guo H."/>
            <person name="Zheng G."/>
            <person name="Singh R."/>
            <person name="Sharma A."/>
            <person name="Min X."/>
            <person name="Zheng Y."/>
            <person name="Lee H."/>
            <person name="Gurtowski J."/>
            <person name="Sedlazeck F.J."/>
            <person name="Harkess A."/>
            <person name="McKain M.R."/>
            <person name="Liao Z."/>
            <person name="Fang J."/>
            <person name="Liu J."/>
            <person name="Zhang X."/>
            <person name="Zhang Q."/>
            <person name="Hu W."/>
            <person name="Qin Y."/>
            <person name="Wang K."/>
            <person name="Chen L.Y."/>
            <person name="Shirley N."/>
            <person name="Lin Y.R."/>
            <person name="Liu L.Y."/>
            <person name="Hernandez A.G."/>
            <person name="Wright C.L."/>
            <person name="Bulone V."/>
            <person name="Tuskan G.A."/>
            <person name="Heath K."/>
            <person name="Zee F."/>
            <person name="Moore P.H."/>
            <person name="Sunkar R."/>
            <person name="Leebens-Mack J.H."/>
            <person name="Mockler T."/>
            <person name="Bennetzen J.L."/>
            <person name="Freeling M."/>
            <person name="Sankoff D."/>
            <person name="Paterson A.H."/>
            <person name="Zhu X."/>
            <person name="Yang X."/>
            <person name="Smith J.A."/>
            <person name="Cushman J.C."/>
            <person name="Paull R.E."/>
            <person name="Yu Q."/>
        </authorList>
    </citation>
    <scope>NUCLEOTIDE SEQUENCE [LARGE SCALE GENOMIC DNA]</scope>
    <source>
        <strain evidence="2">cv. F153</strain>
    </source>
</reference>
<keyword evidence="2" id="KW-1185">Reference proteome</keyword>
<dbReference type="OrthoDB" id="1097853at2759"/>
<feature type="region of interest" description="Disordered" evidence="1">
    <location>
        <begin position="45"/>
        <end position="69"/>
    </location>
</feature>
<feature type="region of interest" description="Disordered" evidence="1">
    <location>
        <begin position="1"/>
        <end position="30"/>
    </location>
</feature>
<dbReference type="Proteomes" id="UP000515123">
    <property type="component" value="Linkage group 16"/>
</dbReference>
<dbReference type="PANTHER" id="PTHR35291">
    <property type="entry name" value="PROTEIN SHROOM-LIKE"/>
    <property type="match status" value="1"/>
</dbReference>
<evidence type="ECO:0000256" key="1">
    <source>
        <dbReference type="SAM" id="MobiDB-lite"/>
    </source>
</evidence>
<feature type="compositionally biased region" description="Polar residues" evidence="1">
    <location>
        <begin position="16"/>
        <end position="27"/>
    </location>
</feature>
<dbReference type="RefSeq" id="XP_020106109.1">
    <property type="nucleotide sequence ID" value="XM_020250520.1"/>
</dbReference>
<proteinExistence type="predicted"/>
<feature type="compositionally biased region" description="Low complexity" evidence="1">
    <location>
        <begin position="1"/>
        <end position="15"/>
    </location>
</feature>